<evidence type="ECO:0000313" key="1">
    <source>
        <dbReference type="EMBL" id="KKL17093.1"/>
    </source>
</evidence>
<dbReference type="AlphaFoldDB" id="A0A0F9DZ31"/>
<dbReference type="EMBL" id="LAZR01039403">
    <property type="protein sequence ID" value="KKL17093.1"/>
    <property type="molecule type" value="Genomic_DNA"/>
</dbReference>
<comment type="caution">
    <text evidence="1">The sequence shown here is derived from an EMBL/GenBank/DDBJ whole genome shotgun (WGS) entry which is preliminary data.</text>
</comment>
<protein>
    <submittedName>
        <fullName evidence="1">Uncharacterized protein</fullName>
    </submittedName>
</protein>
<accession>A0A0F9DZ31</accession>
<sequence length="118" mass="13493">MFQFAEREYDLVEEEKEVATFIKDVAKKGHDLQAKGHNGEIGIVKSAAFEQFKVDFYYKVAKRLGWYPLHRAFRISIEGDDPYSWSNQGNVVVAGAMSITDDLKLQVTVIEYVRDAKS</sequence>
<organism evidence="1">
    <name type="scientific">marine sediment metagenome</name>
    <dbReference type="NCBI Taxonomy" id="412755"/>
    <lineage>
        <taxon>unclassified sequences</taxon>
        <taxon>metagenomes</taxon>
        <taxon>ecological metagenomes</taxon>
    </lineage>
</organism>
<reference evidence="1" key="1">
    <citation type="journal article" date="2015" name="Nature">
        <title>Complex archaea that bridge the gap between prokaryotes and eukaryotes.</title>
        <authorList>
            <person name="Spang A."/>
            <person name="Saw J.H."/>
            <person name="Jorgensen S.L."/>
            <person name="Zaremba-Niedzwiedzka K."/>
            <person name="Martijn J."/>
            <person name="Lind A.E."/>
            <person name="van Eijk R."/>
            <person name="Schleper C."/>
            <person name="Guy L."/>
            <person name="Ettema T.J."/>
        </authorList>
    </citation>
    <scope>NUCLEOTIDE SEQUENCE</scope>
</reference>
<gene>
    <name evidence="1" type="ORF">LCGC14_2489000</name>
</gene>
<name>A0A0F9DZ31_9ZZZZ</name>
<proteinExistence type="predicted"/>